<feature type="domain" description="ABC transporter" evidence="4">
    <location>
        <begin position="2"/>
        <end position="221"/>
    </location>
</feature>
<gene>
    <name evidence="5" type="ORF">SAMN02745116_01422</name>
</gene>
<dbReference type="PROSITE" id="PS00211">
    <property type="entry name" value="ABC_TRANSPORTER_1"/>
    <property type="match status" value="1"/>
</dbReference>
<dbReference type="RefSeq" id="WP_078807354.1">
    <property type="nucleotide sequence ID" value="NZ_FUXI01000014.1"/>
</dbReference>
<dbReference type="GO" id="GO:0051301">
    <property type="term" value="P:cell division"/>
    <property type="evidence" value="ECO:0007669"/>
    <property type="project" value="UniProtKB-KW"/>
</dbReference>
<reference evidence="5 6" key="1">
    <citation type="submission" date="2017-02" db="EMBL/GenBank/DDBJ databases">
        <authorList>
            <person name="Peterson S.W."/>
        </authorList>
    </citation>
    <scope>NUCLEOTIDE SEQUENCE [LARGE SCALE GENOMIC DNA]</scope>
    <source>
        <strain evidence="5 6">ATCC BAA-1030</strain>
    </source>
</reference>
<dbReference type="AlphaFoldDB" id="A0A1T4NG76"/>
<dbReference type="InterPro" id="IPR003439">
    <property type="entry name" value="ABC_transporter-like_ATP-bd"/>
</dbReference>
<dbReference type="PROSITE" id="PS50893">
    <property type="entry name" value="ABC_TRANSPORTER_2"/>
    <property type="match status" value="1"/>
</dbReference>
<dbReference type="InterPro" id="IPR017871">
    <property type="entry name" value="ABC_transporter-like_CS"/>
</dbReference>
<dbReference type="InterPro" id="IPR017911">
    <property type="entry name" value="MacB-like_ATP-bd"/>
</dbReference>
<dbReference type="Pfam" id="PF00005">
    <property type="entry name" value="ABC_tran"/>
    <property type="match status" value="1"/>
</dbReference>
<keyword evidence="5" id="KW-0132">Cell division</keyword>
<evidence type="ECO:0000313" key="6">
    <source>
        <dbReference type="Proteomes" id="UP000190328"/>
    </source>
</evidence>
<dbReference type="EMBL" id="FUXI01000014">
    <property type="protein sequence ID" value="SJZ78155.1"/>
    <property type="molecule type" value="Genomic_DNA"/>
</dbReference>
<dbReference type="CDD" id="cd03255">
    <property type="entry name" value="ABC_MJ0796_LolCDE_FtsE"/>
    <property type="match status" value="1"/>
</dbReference>
<dbReference type="InterPro" id="IPR027417">
    <property type="entry name" value="P-loop_NTPase"/>
</dbReference>
<dbReference type="STRING" id="263852.SAMN02745116_01422"/>
<dbReference type="SUPFAM" id="SSF52540">
    <property type="entry name" value="P-loop containing nucleoside triphosphate hydrolases"/>
    <property type="match status" value="1"/>
</dbReference>
<dbReference type="Proteomes" id="UP000190328">
    <property type="component" value="Unassembled WGS sequence"/>
</dbReference>
<evidence type="ECO:0000259" key="4">
    <source>
        <dbReference type="PROSITE" id="PS50893"/>
    </source>
</evidence>
<dbReference type="PANTHER" id="PTHR24220:SF470">
    <property type="entry name" value="CELL DIVISION ATP-BINDING PROTEIN FTSE"/>
    <property type="match status" value="1"/>
</dbReference>
<keyword evidence="2" id="KW-0547">Nucleotide-binding</keyword>
<proteinExistence type="predicted"/>
<protein>
    <submittedName>
        <fullName evidence="5">Cell division transport system ATP-binding protein</fullName>
    </submittedName>
</protein>
<evidence type="ECO:0000256" key="2">
    <source>
        <dbReference type="ARBA" id="ARBA00022741"/>
    </source>
</evidence>
<dbReference type="GO" id="GO:0005524">
    <property type="term" value="F:ATP binding"/>
    <property type="evidence" value="ECO:0007669"/>
    <property type="project" value="UniProtKB-KW"/>
</dbReference>
<dbReference type="Gene3D" id="3.40.50.300">
    <property type="entry name" value="P-loop containing nucleotide triphosphate hydrolases"/>
    <property type="match status" value="1"/>
</dbReference>
<name>A0A1T4NG76_9ENTE</name>
<keyword evidence="5" id="KW-0131">Cell cycle</keyword>
<dbReference type="GO" id="GO:0016887">
    <property type="term" value="F:ATP hydrolysis activity"/>
    <property type="evidence" value="ECO:0007669"/>
    <property type="project" value="InterPro"/>
</dbReference>
<keyword evidence="6" id="KW-1185">Reference proteome</keyword>
<accession>A0A1T4NG76</accession>
<sequence length="222" mass="25029">MFEIKNLCKNINGLTVLEDISFFIPKGAFLFIVGKSGSGKTTLLDCLSKRKKPSSGEIIEKEVLPSTKIGKVFQDFHLLPDLTVIENILYPLEVEGNVSHEKKQKAKFLLSKMKLTGKENCFPAEISGGEIQRVGIARALMINEKIIIADEPTSNLDPKTAREIMDYFFKIHQQGTTVIISTHDWSFLDSYPARVIELREGRIIRDENSQYFSNSLSNKESS</sequence>
<dbReference type="InterPro" id="IPR003593">
    <property type="entry name" value="AAA+_ATPase"/>
</dbReference>
<dbReference type="SMART" id="SM00382">
    <property type="entry name" value="AAA"/>
    <property type="match status" value="1"/>
</dbReference>
<dbReference type="PANTHER" id="PTHR24220">
    <property type="entry name" value="IMPORT ATP-BINDING PROTEIN"/>
    <property type="match status" value="1"/>
</dbReference>
<dbReference type="OrthoDB" id="9809450at2"/>
<organism evidence="5 6">
    <name type="scientific">Pilibacter termitis</name>
    <dbReference type="NCBI Taxonomy" id="263852"/>
    <lineage>
        <taxon>Bacteria</taxon>
        <taxon>Bacillati</taxon>
        <taxon>Bacillota</taxon>
        <taxon>Bacilli</taxon>
        <taxon>Lactobacillales</taxon>
        <taxon>Enterococcaceae</taxon>
        <taxon>Pilibacter</taxon>
    </lineage>
</organism>
<evidence type="ECO:0000256" key="3">
    <source>
        <dbReference type="ARBA" id="ARBA00022840"/>
    </source>
</evidence>
<dbReference type="GO" id="GO:0022857">
    <property type="term" value="F:transmembrane transporter activity"/>
    <property type="evidence" value="ECO:0007669"/>
    <property type="project" value="TreeGrafter"/>
</dbReference>
<keyword evidence="1" id="KW-0813">Transport</keyword>
<dbReference type="InterPro" id="IPR015854">
    <property type="entry name" value="ABC_transpr_LolD-like"/>
</dbReference>
<evidence type="ECO:0000256" key="1">
    <source>
        <dbReference type="ARBA" id="ARBA00022448"/>
    </source>
</evidence>
<dbReference type="GO" id="GO:0005886">
    <property type="term" value="C:plasma membrane"/>
    <property type="evidence" value="ECO:0007669"/>
    <property type="project" value="TreeGrafter"/>
</dbReference>
<keyword evidence="3 5" id="KW-0067">ATP-binding</keyword>
<evidence type="ECO:0000313" key="5">
    <source>
        <dbReference type="EMBL" id="SJZ78155.1"/>
    </source>
</evidence>